<reference evidence="13" key="1">
    <citation type="journal article" date="1997" name="Nucleic Acids Res.">
        <title>tRNAscan-SE: a program for improved detection of transfer RNA genes in genomic sequence.</title>
        <authorList>
            <person name="Lowe T.M."/>
            <person name="Eddy S.R."/>
        </authorList>
    </citation>
    <scope>NUCLEOTIDE SEQUENCE [LARGE SCALE GENOMIC DNA]</scope>
</reference>
<keyword evidence="13" id="KW-1185">Reference proteome</keyword>
<accession>A0ABM1P0P8</accession>
<evidence type="ECO:0000256" key="3">
    <source>
        <dbReference type="ARBA" id="ARBA00022670"/>
    </source>
</evidence>
<feature type="compositionally biased region" description="Polar residues" evidence="11">
    <location>
        <begin position="152"/>
        <end position="163"/>
    </location>
</feature>
<comment type="subcellular location">
    <subcellularLocation>
        <location evidence="1">Secreted</location>
        <location evidence="1">Extracellular space</location>
    </subcellularLocation>
</comment>
<gene>
    <name evidence="14" type="primary">LOC108612414</name>
</gene>
<feature type="compositionally biased region" description="Acidic residues" evidence="11">
    <location>
        <begin position="131"/>
        <end position="148"/>
    </location>
</feature>
<dbReference type="PANTHER" id="PTHR24276:SF91">
    <property type="entry name" value="AT26814P-RELATED"/>
    <property type="match status" value="1"/>
</dbReference>
<dbReference type="Gene3D" id="2.40.10.10">
    <property type="entry name" value="Trypsin-like serine proteases"/>
    <property type="match status" value="1"/>
</dbReference>
<keyword evidence="6" id="KW-0720">Serine protease</keyword>
<evidence type="ECO:0000256" key="11">
    <source>
        <dbReference type="SAM" id="MobiDB-lite"/>
    </source>
</evidence>
<feature type="compositionally biased region" description="Basic and acidic residues" evidence="11">
    <location>
        <begin position="28"/>
        <end position="47"/>
    </location>
</feature>
<organism evidence="13 14">
    <name type="scientific">Drosophila arizonae</name>
    <name type="common">Fruit fly</name>
    <dbReference type="NCBI Taxonomy" id="7263"/>
    <lineage>
        <taxon>Eukaryota</taxon>
        <taxon>Metazoa</taxon>
        <taxon>Ecdysozoa</taxon>
        <taxon>Arthropoda</taxon>
        <taxon>Hexapoda</taxon>
        <taxon>Insecta</taxon>
        <taxon>Pterygota</taxon>
        <taxon>Neoptera</taxon>
        <taxon>Endopterygota</taxon>
        <taxon>Diptera</taxon>
        <taxon>Brachycera</taxon>
        <taxon>Muscomorpha</taxon>
        <taxon>Ephydroidea</taxon>
        <taxon>Drosophilidae</taxon>
        <taxon>Drosophila</taxon>
    </lineage>
</organism>
<dbReference type="InterPro" id="IPR001314">
    <property type="entry name" value="Peptidase_S1A"/>
</dbReference>
<keyword evidence="3" id="KW-0645">Protease</keyword>
<feature type="compositionally biased region" description="Low complexity" evidence="11">
    <location>
        <begin position="196"/>
        <end position="209"/>
    </location>
</feature>
<evidence type="ECO:0000259" key="12">
    <source>
        <dbReference type="PROSITE" id="PS50240"/>
    </source>
</evidence>
<evidence type="ECO:0000313" key="13">
    <source>
        <dbReference type="Proteomes" id="UP000694904"/>
    </source>
</evidence>
<feature type="region of interest" description="Disordered" evidence="11">
    <location>
        <begin position="25"/>
        <end position="106"/>
    </location>
</feature>
<dbReference type="Pfam" id="PF00089">
    <property type="entry name" value="Trypsin"/>
    <property type="match status" value="1"/>
</dbReference>
<feature type="region of interest" description="Disordered" evidence="11">
    <location>
        <begin position="196"/>
        <end position="238"/>
    </location>
</feature>
<reference evidence="14" key="3">
    <citation type="submission" date="2025-08" db="UniProtKB">
        <authorList>
            <consortium name="RefSeq"/>
        </authorList>
    </citation>
    <scope>IDENTIFICATION</scope>
    <source>
        <tissue evidence="14">Whole organism</tissue>
    </source>
</reference>
<dbReference type="PRINTS" id="PR00722">
    <property type="entry name" value="CHYMOTRYPSIN"/>
</dbReference>
<evidence type="ECO:0000256" key="5">
    <source>
        <dbReference type="ARBA" id="ARBA00022801"/>
    </source>
</evidence>
<evidence type="ECO:0000256" key="9">
    <source>
        <dbReference type="ARBA" id="ARBA00036320"/>
    </source>
</evidence>
<dbReference type="SUPFAM" id="SSF50494">
    <property type="entry name" value="Trypsin-like serine proteases"/>
    <property type="match status" value="1"/>
</dbReference>
<reference evidence="13" key="2">
    <citation type="journal article" date="2016" name="G3 (Bethesda)">
        <title>Genome Evolution in Three Species of Cactophilic Drosophila.</title>
        <authorList>
            <person name="Sanchez-Flores A."/>
            <person name="Penazola F."/>
            <person name="Carpinteyro-Ponce J."/>
            <person name="Nazario-Yepiz N."/>
            <person name="Abreu-Goodger C."/>
            <person name="Machado C.A."/>
            <person name="Markow T.A."/>
        </authorList>
    </citation>
    <scope>NUCLEOTIDE SEQUENCE [LARGE SCALE GENOMIC DNA]</scope>
</reference>
<keyword evidence="4" id="KW-0732">Signal</keyword>
<protein>
    <recommendedName>
        <fullName evidence="10">trypsin</fullName>
        <ecNumber evidence="10">3.4.21.4</ecNumber>
    </recommendedName>
</protein>
<sequence length="755" mass="82614">MQITPAASCFKVCPCDCKAPALNGALWREQEQEREREREPKQEPERNMDDDDDKLVSDEVHLRQLSSTPASALQQRRQSNSVTRSAPPELTQRGPSVQEPESEAEQGVVLRRAMGKGAITLAQIDDLRLESDDDDDEEDDVNDYDDVDCGQGLSNPAAQTTNDEQITAATMAATATTMSATATTTAAATAATATTTTTAAEQEAAGSGTCTPTTLDMSKIPRLPGDGAQMDDSGDLPHSLQASAASILSNLRKKQQAMLAVGSNVGVGVGSGAAINVDRPVAGAMAKQTPRRVQSVRIVEDKSGYGPKRRTESCSIFGNSNFVLKLLVLWLLASGSCTSLQANVRRVKRLSSPEFNTETYTKLTKYVVSFRSRTPVKHFGDNHYCGGSIISPVFVLTAASCVMDERKIPHSNRVLQIVAGAPDRLRVLRGKTINIPIRKIFVPVNYTLYHTFNIALVKLGFSLPSKNPHIGILELPTSPPIPGQLYRVLGWGRMYAGGFLPAKILYIDVKLQTQKTCSSLLENYEPEMLCAGQMNATLDQHPCPGDTGGPLMDNTTIYGIVIYSLGCGHKRIPSVYTNVWYHLNWIIAITKRNGSTLIRNRLLLSLLNAIIALCSKMLYYKLELCEHSHVDYLVSLLWDCQSGHLLPRVLALLCQQLFALGGGLHVGALQYTRIHQRRRRLRESGVPGLVHSVRHLCALCHAAAAAQMVRRGWHNHSQLPPGRNYHQQIAGQDDATGHELRAIPNHCQFHSIHGD</sequence>
<dbReference type="CDD" id="cd00190">
    <property type="entry name" value="Tryp_SPc"/>
    <property type="match status" value="1"/>
</dbReference>
<evidence type="ECO:0000256" key="7">
    <source>
        <dbReference type="ARBA" id="ARBA00023145"/>
    </source>
</evidence>
<dbReference type="InterPro" id="IPR001254">
    <property type="entry name" value="Trypsin_dom"/>
</dbReference>
<keyword evidence="8" id="KW-1015">Disulfide bond</keyword>
<proteinExistence type="inferred from homology"/>
<evidence type="ECO:0000256" key="6">
    <source>
        <dbReference type="ARBA" id="ARBA00022825"/>
    </source>
</evidence>
<feature type="region of interest" description="Disordered" evidence="11">
    <location>
        <begin position="127"/>
        <end position="163"/>
    </location>
</feature>
<keyword evidence="7" id="KW-0865">Zymogen</keyword>
<dbReference type="SMART" id="SM00020">
    <property type="entry name" value="Tryp_SPc"/>
    <property type="match status" value="1"/>
</dbReference>
<evidence type="ECO:0000256" key="1">
    <source>
        <dbReference type="ARBA" id="ARBA00004239"/>
    </source>
</evidence>
<evidence type="ECO:0000256" key="2">
    <source>
        <dbReference type="ARBA" id="ARBA00007664"/>
    </source>
</evidence>
<dbReference type="Proteomes" id="UP000694904">
    <property type="component" value="Chromosome 4"/>
</dbReference>
<feature type="domain" description="Peptidase S1" evidence="12">
    <location>
        <begin position="332"/>
        <end position="591"/>
    </location>
</feature>
<dbReference type="PANTHER" id="PTHR24276">
    <property type="entry name" value="POLYSERASE-RELATED"/>
    <property type="match status" value="1"/>
</dbReference>
<dbReference type="EC" id="3.4.21.4" evidence="10"/>
<evidence type="ECO:0000313" key="14">
    <source>
        <dbReference type="RefSeq" id="XP_017860784.1"/>
    </source>
</evidence>
<comment type="similarity">
    <text evidence="2">Belongs to the peptidase S1 family.</text>
</comment>
<dbReference type="RefSeq" id="XP_017860784.1">
    <property type="nucleotide sequence ID" value="XM_018005295.1"/>
</dbReference>
<feature type="compositionally biased region" description="Polar residues" evidence="11">
    <location>
        <begin position="64"/>
        <end position="84"/>
    </location>
</feature>
<evidence type="ECO:0000256" key="8">
    <source>
        <dbReference type="ARBA" id="ARBA00023157"/>
    </source>
</evidence>
<dbReference type="InterPro" id="IPR009003">
    <property type="entry name" value="Peptidase_S1_PA"/>
</dbReference>
<evidence type="ECO:0000256" key="10">
    <source>
        <dbReference type="ARBA" id="ARBA00038868"/>
    </source>
</evidence>
<dbReference type="InterPro" id="IPR050430">
    <property type="entry name" value="Peptidase_S1"/>
</dbReference>
<comment type="catalytic activity">
    <reaction evidence="9">
        <text>Preferential cleavage: Arg-|-Xaa, Lys-|-Xaa.</text>
        <dbReference type="EC" id="3.4.21.4"/>
    </reaction>
</comment>
<dbReference type="InterPro" id="IPR043504">
    <property type="entry name" value="Peptidase_S1_PA_chymotrypsin"/>
</dbReference>
<keyword evidence="5" id="KW-0378">Hydrolase</keyword>
<evidence type="ECO:0000256" key="4">
    <source>
        <dbReference type="ARBA" id="ARBA00022729"/>
    </source>
</evidence>
<dbReference type="GeneID" id="108612414"/>
<name>A0ABM1P0P8_DROAR</name>
<dbReference type="PROSITE" id="PS50240">
    <property type="entry name" value="TRYPSIN_DOM"/>
    <property type="match status" value="1"/>
</dbReference>